<dbReference type="OrthoDB" id="3171058at2759"/>
<evidence type="ECO:0008006" key="4">
    <source>
        <dbReference type="Google" id="ProtNLM"/>
    </source>
</evidence>
<sequence length="467" mass="52952">MNRFSLSWPPRPKCKSPKLHPRRPLDLPTYTPPVLPTLPHEVWSKIIAFTVRLVGANAIDLDDAFLPPCQNEEYPEIESGVFEDRANLMRVSSQWRKDVRIICCEYLTIYTAAELIFLVNLFEASRDQASLGGESFGKTLGDWTLRVDFKILGPYSVPHVIRLLQCTPNLLIYNNRNGPATVAERPAPQEVLSALVTHCAHSLRRVEWSGAGESPRFQDLATLCNALPHLTTLRLVAIYSFPLQASDGIPDMIILPKLKTLSLGTIPRPVDYRPEFAVTWDPLLHYISFHSQQLPALTRFECEIFPLSTLTFFYMHGPKLRLFRTAAASAEHALPHALALCPDLHTLVLAQGTECVDVPSFHPTLRRICIVPTIDVAVRVPLRVFKHAIVDPLDALLKTLEGMFAPQLCELRVRNVGAYSGIYTESIWLNFWWRRWNIRGVRFCDKAGRLFQTPYDSTEALLNRVRV</sequence>
<dbReference type="EMBL" id="KN817545">
    <property type="protein sequence ID" value="KJA23144.1"/>
    <property type="molecule type" value="Genomic_DNA"/>
</dbReference>
<evidence type="ECO:0000256" key="1">
    <source>
        <dbReference type="SAM" id="MobiDB-lite"/>
    </source>
</evidence>
<accession>A0A0D2NWK3</accession>
<dbReference type="STRING" id="945553.A0A0D2NWK3"/>
<keyword evidence="3" id="KW-1185">Reference proteome</keyword>
<feature type="region of interest" description="Disordered" evidence="1">
    <location>
        <begin position="1"/>
        <end position="20"/>
    </location>
</feature>
<gene>
    <name evidence="2" type="ORF">HYPSUDRAFT_201693</name>
</gene>
<evidence type="ECO:0000313" key="3">
    <source>
        <dbReference type="Proteomes" id="UP000054270"/>
    </source>
</evidence>
<protein>
    <recommendedName>
        <fullName evidence="4">F-box domain-containing protein</fullName>
    </recommendedName>
</protein>
<dbReference type="OMA" id="IMVEYIV"/>
<proteinExistence type="predicted"/>
<dbReference type="Proteomes" id="UP000054270">
    <property type="component" value="Unassembled WGS sequence"/>
</dbReference>
<organism evidence="2 3">
    <name type="scientific">Hypholoma sublateritium (strain FD-334 SS-4)</name>
    <dbReference type="NCBI Taxonomy" id="945553"/>
    <lineage>
        <taxon>Eukaryota</taxon>
        <taxon>Fungi</taxon>
        <taxon>Dikarya</taxon>
        <taxon>Basidiomycota</taxon>
        <taxon>Agaricomycotina</taxon>
        <taxon>Agaricomycetes</taxon>
        <taxon>Agaricomycetidae</taxon>
        <taxon>Agaricales</taxon>
        <taxon>Agaricineae</taxon>
        <taxon>Strophariaceae</taxon>
        <taxon>Hypholoma</taxon>
    </lineage>
</organism>
<evidence type="ECO:0000313" key="2">
    <source>
        <dbReference type="EMBL" id="KJA23144.1"/>
    </source>
</evidence>
<reference evidence="3" key="1">
    <citation type="submission" date="2014-04" db="EMBL/GenBank/DDBJ databases">
        <title>Evolutionary Origins and Diversification of the Mycorrhizal Mutualists.</title>
        <authorList>
            <consortium name="DOE Joint Genome Institute"/>
            <consortium name="Mycorrhizal Genomics Consortium"/>
            <person name="Kohler A."/>
            <person name="Kuo A."/>
            <person name="Nagy L.G."/>
            <person name="Floudas D."/>
            <person name="Copeland A."/>
            <person name="Barry K.W."/>
            <person name="Cichocki N."/>
            <person name="Veneault-Fourrey C."/>
            <person name="LaButti K."/>
            <person name="Lindquist E.A."/>
            <person name="Lipzen A."/>
            <person name="Lundell T."/>
            <person name="Morin E."/>
            <person name="Murat C."/>
            <person name="Riley R."/>
            <person name="Ohm R."/>
            <person name="Sun H."/>
            <person name="Tunlid A."/>
            <person name="Henrissat B."/>
            <person name="Grigoriev I.V."/>
            <person name="Hibbett D.S."/>
            <person name="Martin F."/>
        </authorList>
    </citation>
    <scope>NUCLEOTIDE SEQUENCE [LARGE SCALE GENOMIC DNA]</scope>
    <source>
        <strain evidence="3">FD-334 SS-4</strain>
    </source>
</reference>
<dbReference type="AlphaFoldDB" id="A0A0D2NWK3"/>
<name>A0A0D2NWK3_HYPSF</name>